<accession>A0A8D8LNB8</accession>
<proteinExistence type="predicted"/>
<dbReference type="AlphaFoldDB" id="A0A8D8LNB8"/>
<reference evidence="1" key="1">
    <citation type="submission" date="2021-05" db="EMBL/GenBank/DDBJ databases">
        <authorList>
            <person name="Alioto T."/>
            <person name="Alioto T."/>
            <person name="Gomez Garrido J."/>
        </authorList>
    </citation>
    <scope>NUCLEOTIDE SEQUENCE</scope>
</reference>
<protein>
    <submittedName>
        <fullName evidence="1">Uncharacterized protein</fullName>
    </submittedName>
</protein>
<evidence type="ECO:0000313" key="1">
    <source>
        <dbReference type="EMBL" id="CAG6609032.1"/>
    </source>
</evidence>
<dbReference type="EMBL" id="HBUF01013996">
    <property type="protein sequence ID" value="CAG6609032.1"/>
    <property type="molecule type" value="Transcribed_RNA"/>
</dbReference>
<sequence>MEDAISMVRFYVIQTIQRDFWTKFEIPSIQLSKVGLYLQLNYEYKGVMRHTLTTYVNILCCMVHSRGGFILSKKLLFGFLSECHQNPSKPIENVRTSNPKL</sequence>
<name>A0A8D8LNB8_9HEMI</name>
<organism evidence="1">
    <name type="scientific">Cacopsylla melanoneura</name>
    <dbReference type="NCBI Taxonomy" id="428564"/>
    <lineage>
        <taxon>Eukaryota</taxon>
        <taxon>Metazoa</taxon>
        <taxon>Ecdysozoa</taxon>
        <taxon>Arthropoda</taxon>
        <taxon>Hexapoda</taxon>
        <taxon>Insecta</taxon>
        <taxon>Pterygota</taxon>
        <taxon>Neoptera</taxon>
        <taxon>Paraneoptera</taxon>
        <taxon>Hemiptera</taxon>
        <taxon>Sternorrhyncha</taxon>
        <taxon>Psylloidea</taxon>
        <taxon>Psyllidae</taxon>
        <taxon>Psyllinae</taxon>
        <taxon>Cacopsylla</taxon>
    </lineage>
</organism>